<proteinExistence type="predicted"/>
<organism evidence="1 2">
    <name type="scientific">Arabis alpina</name>
    <name type="common">Alpine rock-cress</name>
    <dbReference type="NCBI Taxonomy" id="50452"/>
    <lineage>
        <taxon>Eukaryota</taxon>
        <taxon>Viridiplantae</taxon>
        <taxon>Streptophyta</taxon>
        <taxon>Embryophyta</taxon>
        <taxon>Tracheophyta</taxon>
        <taxon>Spermatophyta</taxon>
        <taxon>Magnoliopsida</taxon>
        <taxon>eudicotyledons</taxon>
        <taxon>Gunneridae</taxon>
        <taxon>Pentapetalae</taxon>
        <taxon>rosids</taxon>
        <taxon>malvids</taxon>
        <taxon>Brassicales</taxon>
        <taxon>Brassicaceae</taxon>
        <taxon>Arabideae</taxon>
        <taxon>Arabis</taxon>
    </lineage>
</organism>
<keyword evidence="2" id="KW-1185">Reference proteome</keyword>
<dbReference type="EMBL" id="CM002869">
    <property type="protein sequence ID" value="KFK44148.1"/>
    <property type="molecule type" value="Genomic_DNA"/>
</dbReference>
<sequence length="69" mass="8111">MSSHFPTKKVILAKQLSFKRGKVLEPKPEDSSPRWTKFRKRVVQEQKMITLLNNVIEEAMNKLTKVRKS</sequence>
<dbReference type="AlphaFoldDB" id="A0A087HPU6"/>
<protein>
    <submittedName>
        <fullName evidence="1">Uncharacterized protein</fullName>
    </submittedName>
</protein>
<dbReference type="Proteomes" id="UP000029120">
    <property type="component" value="Chromosome 1"/>
</dbReference>
<feature type="non-terminal residue" evidence="1">
    <location>
        <position position="69"/>
    </location>
</feature>
<dbReference type="PANTHER" id="PTHR33349:SF41">
    <property type="entry name" value="EMB|CAB62594.1"/>
    <property type="match status" value="1"/>
</dbReference>
<evidence type="ECO:0000313" key="2">
    <source>
        <dbReference type="Proteomes" id="UP000029120"/>
    </source>
</evidence>
<dbReference type="Gramene" id="KFK44148">
    <property type="protein sequence ID" value="KFK44148"/>
    <property type="gene ID" value="AALP_AA1G221500"/>
</dbReference>
<reference evidence="2" key="1">
    <citation type="journal article" date="2015" name="Nat. Plants">
        <title>Genome expansion of Arabis alpina linked with retrotransposition and reduced symmetric DNA methylation.</title>
        <authorList>
            <person name="Willing E.M."/>
            <person name="Rawat V."/>
            <person name="Mandakova T."/>
            <person name="Maumus F."/>
            <person name="James G.V."/>
            <person name="Nordstroem K.J."/>
            <person name="Becker C."/>
            <person name="Warthmann N."/>
            <person name="Chica C."/>
            <person name="Szarzynska B."/>
            <person name="Zytnicki M."/>
            <person name="Albani M.C."/>
            <person name="Kiefer C."/>
            <person name="Bergonzi S."/>
            <person name="Castaings L."/>
            <person name="Mateos J.L."/>
            <person name="Berns M.C."/>
            <person name="Bujdoso N."/>
            <person name="Piofczyk T."/>
            <person name="de Lorenzo L."/>
            <person name="Barrero-Sicilia C."/>
            <person name="Mateos I."/>
            <person name="Piednoel M."/>
            <person name="Hagmann J."/>
            <person name="Chen-Min-Tao R."/>
            <person name="Iglesias-Fernandez R."/>
            <person name="Schuster S.C."/>
            <person name="Alonso-Blanco C."/>
            <person name="Roudier F."/>
            <person name="Carbonero P."/>
            <person name="Paz-Ares J."/>
            <person name="Davis S.J."/>
            <person name="Pecinka A."/>
            <person name="Quesneville H."/>
            <person name="Colot V."/>
            <person name="Lysak M.A."/>
            <person name="Weigel D."/>
            <person name="Coupland G."/>
            <person name="Schneeberger K."/>
        </authorList>
    </citation>
    <scope>NUCLEOTIDE SEQUENCE [LARGE SCALE GENOMIC DNA]</scope>
    <source>
        <strain evidence="2">cv. Pajares</strain>
    </source>
</reference>
<evidence type="ECO:0000313" key="1">
    <source>
        <dbReference type="EMBL" id="KFK44148.1"/>
    </source>
</evidence>
<dbReference type="PANTHER" id="PTHR33349">
    <property type="entry name" value="EMB|CAB62594.1"/>
    <property type="match status" value="1"/>
</dbReference>
<gene>
    <name evidence="1" type="ordered locus">AALP_Aa1g221500</name>
</gene>
<dbReference type="OrthoDB" id="766386at2759"/>
<name>A0A087HPU6_ARAAL</name>
<accession>A0A087HPU6</accession>